<dbReference type="InterPro" id="IPR007387">
    <property type="entry name" value="TRAP_DctQ"/>
</dbReference>
<keyword evidence="4 9" id="KW-0997">Cell inner membrane</keyword>
<sequence length="164" mass="18069">MHQYLLLKIKHYLALFLAGLLSAIVVTVLWQVVCRYLFNSPSTVSEEIARFLLIWIGLLGATYAYMDNAHIGMDFVINKLSLKQQTLSKILAHCSALLFSIAVLIVGGVNLVELTLVPVQRSAALGIKMAYVYAVLPISGLLMAFAALAHLQHCNNTSTDNKEH</sequence>
<keyword evidence="3" id="KW-1003">Cell membrane</keyword>
<protein>
    <recommendedName>
        <fullName evidence="9">TRAP transporter small permease protein</fullName>
    </recommendedName>
</protein>
<comment type="subunit">
    <text evidence="9">The complex comprises the extracytoplasmic solute receptor protein and the two transmembrane proteins.</text>
</comment>
<evidence type="ECO:0000256" key="4">
    <source>
        <dbReference type="ARBA" id="ARBA00022519"/>
    </source>
</evidence>
<organism evidence="11 12">
    <name type="scientific">Thalassotalea marina</name>
    <dbReference type="NCBI Taxonomy" id="1673741"/>
    <lineage>
        <taxon>Bacteria</taxon>
        <taxon>Pseudomonadati</taxon>
        <taxon>Pseudomonadota</taxon>
        <taxon>Gammaproteobacteria</taxon>
        <taxon>Alteromonadales</taxon>
        <taxon>Colwelliaceae</taxon>
        <taxon>Thalassotalea</taxon>
    </lineage>
</organism>
<feature type="transmembrane region" description="Helical" evidence="9">
    <location>
        <begin position="12"/>
        <end position="33"/>
    </location>
</feature>
<comment type="function">
    <text evidence="9">Part of the tripartite ATP-independent periplasmic (TRAP) transport system.</text>
</comment>
<evidence type="ECO:0000256" key="2">
    <source>
        <dbReference type="ARBA" id="ARBA00022448"/>
    </source>
</evidence>
<dbReference type="GO" id="GO:0015740">
    <property type="term" value="P:C4-dicarboxylate transport"/>
    <property type="evidence" value="ECO:0007669"/>
    <property type="project" value="TreeGrafter"/>
</dbReference>
<evidence type="ECO:0000256" key="6">
    <source>
        <dbReference type="ARBA" id="ARBA00022989"/>
    </source>
</evidence>
<gene>
    <name evidence="11" type="ORF">GCM10017161_26840</name>
</gene>
<keyword evidence="2 9" id="KW-0813">Transport</keyword>
<dbReference type="Proteomes" id="UP000623842">
    <property type="component" value="Unassembled WGS sequence"/>
</dbReference>
<feature type="domain" description="Tripartite ATP-independent periplasmic transporters DctQ component" evidence="10">
    <location>
        <begin position="24"/>
        <end position="151"/>
    </location>
</feature>
<accession>A0A919BLG6</accession>
<evidence type="ECO:0000256" key="7">
    <source>
        <dbReference type="ARBA" id="ARBA00023136"/>
    </source>
</evidence>
<comment type="caution">
    <text evidence="11">The sequence shown here is derived from an EMBL/GenBank/DDBJ whole genome shotgun (WGS) entry which is preliminary data.</text>
</comment>
<evidence type="ECO:0000256" key="9">
    <source>
        <dbReference type="RuleBase" id="RU369079"/>
    </source>
</evidence>
<keyword evidence="6 9" id="KW-1133">Transmembrane helix</keyword>
<comment type="similarity">
    <text evidence="8 9">Belongs to the TRAP transporter small permease family.</text>
</comment>
<dbReference type="AlphaFoldDB" id="A0A919BLG6"/>
<reference evidence="11" key="1">
    <citation type="journal article" date="2014" name="Int. J. Syst. Evol. Microbiol.">
        <title>Complete genome sequence of Corynebacterium casei LMG S-19264T (=DSM 44701T), isolated from a smear-ripened cheese.</title>
        <authorList>
            <consortium name="US DOE Joint Genome Institute (JGI-PGF)"/>
            <person name="Walter F."/>
            <person name="Albersmeier A."/>
            <person name="Kalinowski J."/>
            <person name="Ruckert C."/>
        </authorList>
    </citation>
    <scope>NUCLEOTIDE SEQUENCE</scope>
    <source>
        <strain evidence="11">KCTC 42731</strain>
    </source>
</reference>
<dbReference type="RefSeq" id="WP_189771540.1">
    <property type="nucleotide sequence ID" value="NZ_BNCK01000006.1"/>
</dbReference>
<reference evidence="11" key="2">
    <citation type="submission" date="2020-09" db="EMBL/GenBank/DDBJ databases">
        <authorList>
            <person name="Sun Q."/>
            <person name="Kim S."/>
        </authorList>
    </citation>
    <scope>NUCLEOTIDE SEQUENCE</scope>
    <source>
        <strain evidence="11">KCTC 42731</strain>
    </source>
</reference>
<evidence type="ECO:0000256" key="3">
    <source>
        <dbReference type="ARBA" id="ARBA00022475"/>
    </source>
</evidence>
<dbReference type="EMBL" id="BNCK01000006">
    <property type="protein sequence ID" value="GHF97313.1"/>
    <property type="molecule type" value="Genomic_DNA"/>
</dbReference>
<feature type="transmembrane region" description="Helical" evidence="9">
    <location>
        <begin position="48"/>
        <end position="66"/>
    </location>
</feature>
<dbReference type="Pfam" id="PF04290">
    <property type="entry name" value="DctQ"/>
    <property type="match status" value="1"/>
</dbReference>
<dbReference type="InterPro" id="IPR055348">
    <property type="entry name" value="DctQ"/>
</dbReference>
<dbReference type="GO" id="GO:0022857">
    <property type="term" value="F:transmembrane transporter activity"/>
    <property type="evidence" value="ECO:0007669"/>
    <property type="project" value="UniProtKB-UniRule"/>
</dbReference>
<dbReference type="PANTHER" id="PTHR35011">
    <property type="entry name" value="2,3-DIKETO-L-GULONATE TRAP TRANSPORTER SMALL PERMEASE PROTEIN YIAM"/>
    <property type="match status" value="1"/>
</dbReference>
<proteinExistence type="inferred from homology"/>
<feature type="transmembrane region" description="Helical" evidence="9">
    <location>
        <begin position="87"/>
        <end position="109"/>
    </location>
</feature>
<dbReference type="GO" id="GO:0005886">
    <property type="term" value="C:plasma membrane"/>
    <property type="evidence" value="ECO:0007669"/>
    <property type="project" value="UniProtKB-SubCell"/>
</dbReference>
<feature type="transmembrane region" description="Helical" evidence="9">
    <location>
        <begin position="129"/>
        <end position="149"/>
    </location>
</feature>
<evidence type="ECO:0000256" key="5">
    <source>
        <dbReference type="ARBA" id="ARBA00022692"/>
    </source>
</evidence>
<comment type="subcellular location">
    <subcellularLocation>
        <location evidence="1 9">Cell inner membrane</location>
        <topology evidence="1 9">Multi-pass membrane protein</topology>
    </subcellularLocation>
</comment>
<evidence type="ECO:0000256" key="1">
    <source>
        <dbReference type="ARBA" id="ARBA00004429"/>
    </source>
</evidence>
<evidence type="ECO:0000256" key="8">
    <source>
        <dbReference type="ARBA" id="ARBA00038436"/>
    </source>
</evidence>
<evidence type="ECO:0000313" key="12">
    <source>
        <dbReference type="Proteomes" id="UP000623842"/>
    </source>
</evidence>
<evidence type="ECO:0000313" key="11">
    <source>
        <dbReference type="EMBL" id="GHF97313.1"/>
    </source>
</evidence>
<evidence type="ECO:0000259" key="10">
    <source>
        <dbReference type="Pfam" id="PF04290"/>
    </source>
</evidence>
<dbReference type="PANTHER" id="PTHR35011:SF2">
    <property type="entry name" value="2,3-DIKETO-L-GULONATE TRAP TRANSPORTER SMALL PERMEASE PROTEIN YIAM"/>
    <property type="match status" value="1"/>
</dbReference>
<keyword evidence="5 9" id="KW-0812">Transmembrane</keyword>
<name>A0A919BLG6_9GAMM</name>
<keyword evidence="7 9" id="KW-0472">Membrane</keyword>
<keyword evidence="12" id="KW-1185">Reference proteome</keyword>